<proteinExistence type="predicted"/>
<dbReference type="Proteomes" id="UP000321301">
    <property type="component" value="Unassembled WGS sequence"/>
</dbReference>
<comment type="caution">
    <text evidence="1">The sequence shown here is derived from an EMBL/GenBank/DDBJ whole genome shotgun (WGS) entry which is preliminary data.</text>
</comment>
<accession>A0A512C961</accession>
<name>A0A512C961_9BACT</name>
<sequence>MLIKFFYFLIVFFFFSCTNKIFDQKFTLYFEDVKYNNEVNTLASNNDFLKNYYLLGGYSIDRNNDGEFDRVHLENVLKKKIPYFNDSSLLVLDWEGIYFDKIIHYPFDHSRFKLSLKKYIDLVHFIKSIRPYLKIGVYGIPFRNYNPSIKDIDSYKKFFPLLELCDVITPSMYIPHSTTFYLDDEGDFGKGIKIGLDISEQLNIPLIPFVWNVYYPDRRDGLKMLIEPDLFLKYLKRIKSFKYKNIQVSGVVWWAPDHISFSKSVEVPVVYKVYKKKDHQSVLFKEYFNLF</sequence>
<dbReference type="RefSeq" id="WP_146947374.1">
    <property type="nucleotide sequence ID" value="NZ_BJYV01000004.1"/>
</dbReference>
<evidence type="ECO:0008006" key="3">
    <source>
        <dbReference type="Google" id="ProtNLM"/>
    </source>
</evidence>
<evidence type="ECO:0000313" key="1">
    <source>
        <dbReference type="EMBL" id="GEO20746.1"/>
    </source>
</evidence>
<dbReference type="InterPro" id="IPR013785">
    <property type="entry name" value="Aldolase_TIM"/>
</dbReference>
<dbReference type="EMBL" id="BJYV01000004">
    <property type="protein sequence ID" value="GEO20746.1"/>
    <property type="molecule type" value="Genomic_DNA"/>
</dbReference>
<keyword evidence="2" id="KW-1185">Reference proteome</keyword>
<protein>
    <recommendedName>
        <fullName evidence="3">GH26 domain-containing protein</fullName>
    </recommendedName>
</protein>
<gene>
    <name evidence="1" type="ORF">CQA01_12800</name>
</gene>
<evidence type="ECO:0000313" key="2">
    <source>
        <dbReference type="Proteomes" id="UP000321301"/>
    </source>
</evidence>
<organism evidence="1 2">
    <name type="scientific">Cyclobacterium qasimii</name>
    <dbReference type="NCBI Taxonomy" id="1350429"/>
    <lineage>
        <taxon>Bacteria</taxon>
        <taxon>Pseudomonadati</taxon>
        <taxon>Bacteroidota</taxon>
        <taxon>Cytophagia</taxon>
        <taxon>Cytophagales</taxon>
        <taxon>Cyclobacteriaceae</taxon>
        <taxon>Cyclobacterium</taxon>
    </lineage>
</organism>
<dbReference type="PROSITE" id="PS51257">
    <property type="entry name" value="PROKAR_LIPOPROTEIN"/>
    <property type="match status" value="1"/>
</dbReference>
<dbReference type="Gene3D" id="3.20.20.70">
    <property type="entry name" value="Aldolase class I"/>
    <property type="match status" value="1"/>
</dbReference>
<dbReference type="AlphaFoldDB" id="A0A512C961"/>
<reference evidence="1 2" key="1">
    <citation type="submission" date="2019-07" db="EMBL/GenBank/DDBJ databases">
        <title>Whole genome shotgun sequence of Cyclobacterium qasimii NBRC 106168.</title>
        <authorList>
            <person name="Hosoyama A."/>
            <person name="Uohara A."/>
            <person name="Ohji S."/>
            <person name="Ichikawa N."/>
        </authorList>
    </citation>
    <scope>NUCLEOTIDE SEQUENCE [LARGE SCALE GENOMIC DNA]</scope>
    <source>
        <strain evidence="1 2">NBRC 106168</strain>
    </source>
</reference>